<dbReference type="EMBL" id="CP003488">
    <property type="protein sequence ID" value="AFH93850.1"/>
    <property type="molecule type" value="Genomic_DNA"/>
</dbReference>
<dbReference type="Gene3D" id="3.20.20.70">
    <property type="entry name" value="Aldolase class I"/>
    <property type="match status" value="1"/>
</dbReference>
<dbReference type="GeneID" id="93517354"/>
<dbReference type="InterPro" id="IPR006699">
    <property type="entry name" value="GlpP"/>
</dbReference>
<dbReference type="HOGENOM" id="CLU_111516_2_0_6"/>
<organism evidence="1 2">
    <name type="scientific">Providencia stuartii (strain MRSN 2154)</name>
    <dbReference type="NCBI Taxonomy" id="1157951"/>
    <lineage>
        <taxon>Bacteria</taxon>
        <taxon>Pseudomonadati</taxon>
        <taxon>Pseudomonadota</taxon>
        <taxon>Gammaproteobacteria</taxon>
        <taxon>Enterobacterales</taxon>
        <taxon>Morganellaceae</taxon>
        <taxon>Providencia</taxon>
    </lineage>
</organism>
<dbReference type="OrthoDB" id="9799580at2"/>
<sequence length="185" mass="20829">MNLNNTIIPSVRNYKYFERALASHSEYILLPDADIGNLQSMIGKCHKAGKKVLVHLELLGGFKPDQAGVTVLKNFYKVDGVISSNFTALRYAKKEGLDTIFRVLLVDSRSLEQASNMVKNYSVDVDAIELLPAEYACTCFDLLKRSFNQANTQFIAGGFVKRKYLVEKIFYTGFNGITTSEHTLW</sequence>
<dbReference type="AlphaFoldDB" id="A0A140NMF7"/>
<dbReference type="SUPFAM" id="SSF110391">
    <property type="entry name" value="GlpP-like"/>
    <property type="match status" value="1"/>
</dbReference>
<gene>
    <name evidence="1" type="ordered locus">S70_09955</name>
</gene>
<dbReference type="PANTHER" id="PTHR35787">
    <property type="entry name" value="GLYCEROL UPTAKE OPERON ANTITERMINATOR REGULATORY PROTEIN"/>
    <property type="match status" value="1"/>
</dbReference>
<proteinExistence type="predicted"/>
<evidence type="ECO:0000313" key="2">
    <source>
        <dbReference type="Proteomes" id="UP000005012"/>
    </source>
</evidence>
<dbReference type="Pfam" id="PF04309">
    <property type="entry name" value="G3P_antiterm"/>
    <property type="match status" value="1"/>
</dbReference>
<protein>
    <submittedName>
        <fullName evidence="1">Glycerol uptake operon antiterminator</fullName>
    </submittedName>
</protein>
<dbReference type="GO" id="GO:0006071">
    <property type="term" value="P:glycerol metabolic process"/>
    <property type="evidence" value="ECO:0007669"/>
    <property type="project" value="InterPro"/>
</dbReference>
<dbReference type="PANTHER" id="PTHR35787:SF1">
    <property type="entry name" value="GLYCEROL UPTAKE OPERON ANTITERMINATOR REGULATORY PROTEIN"/>
    <property type="match status" value="1"/>
</dbReference>
<reference evidence="2" key="2">
    <citation type="submission" date="2012-04" db="EMBL/GenBank/DDBJ databases">
        <title>Complete genome sequence of Providencia stuartii clinical isolate MRSN 2154.</title>
        <authorList>
            <person name="Clifford R.J."/>
            <person name="Hang J."/>
            <person name="Riley M.C."/>
            <person name="Onmus-Leone F."/>
            <person name="Kuschner R.A."/>
            <person name="Lesho E.P."/>
            <person name="Waterman P.E."/>
        </authorList>
    </citation>
    <scope>NUCLEOTIDE SEQUENCE [LARGE SCALE GENOMIC DNA]</scope>
    <source>
        <strain evidence="2">MRSN 2154</strain>
    </source>
</reference>
<dbReference type="PATRIC" id="fig|1157951.4.peg.2001"/>
<dbReference type="RefSeq" id="WP_004916012.1">
    <property type="nucleotide sequence ID" value="NC_017731.1"/>
</dbReference>
<evidence type="ECO:0000313" key="1">
    <source>
        <dbReference type="EMBL" id="AFH93850.1"/>
    </source>
</evidence>
<dbReference type="GO" id="GO:0006355">
    <property type="term" value="P:regulation of DNA-templated transcription"/>
    <property type="evidence" value="ECO:0007669"/>
    <property type="project" value="InterPro"/>
</dbReference>
<reference evidence="1 2" key="1">
    <citation type="journal article" date="2012" name="J. Bacteriol.">
        <title>Complete Genome Sequence of Providencia stuartii Clinical Isolate MRSN 2154.</title>
        <authorList>
            <person name="Clifford R.J."/>
            <person name="Hang J."/>
            <person name="Riley M.C."/>
            <person name="Onmus-Leone F."/>
            <person name="Kuschner R.A."/>
            <person name="Lesho E.P."/>
            <person name="Waterman P.E."/>
        </authorList>
    </citation>
    <scope>NUCLEOTIDE SEQUENCE [LARGE SCALE GENOMIC DNA]</scope>
    <source>
        <strain evidence="1 2">MRSN 2154</strain>
    </source>
</reference>
<dbReference type="KEGG" id="psi:S70_09955"/>
<accession>A0A140NMF7</accession>
<dbReference type="InterPro" id="IPR013785">
    <property type="entry name" value="Aldolase_TIM"/>
</dbReference>
<name>A0A140NMF7_PROSM</name>
<dbReference type="PIRSF" id="PIRSF016897">
    <property type="entry name" value="GlpP"/>
    <property type="match status" value="1"/>
</dbReference>
<dbReference type="Proteomes" id="UP000005012">
    <property type="component" value="Chromosome"/>
</dbReference>